<evidence type="ECO:0000313" key="5">
    <source>
        <dbReference type="Proteomes" id="UP000435036"/>
    </source>
</evidence>
<keyword evidence="2" id="KW-0472">Membrane</keyword>
<dbReference type="Gene3D" id="1.20.1170.10">
    <property type="match status" value="1"/>
</dbReference>
<reference evidence="4 5" key="1">
    <citation type="submission" date="2019-12" db="EMBL/GenBank/DDBJ databases">
        <authorList>
            <person name="Dong K."/>
        </authorList>
    </citation>
    <scope>NUCLEOTIDE SEQUENCE [LARGE SCALE GENOMIC DNA]</scope>
    <source>
        <strain evidence="4 5">JCM 31225</strain>
    </source>
</reference>
<evidence type="ECO:0000256" key="3">
    <source>
        <dbReference type="SAM" id="SignalP"/>
    </source>
</evidence>
<dbReference type="EMBL" id="WSQA01000006">
    <property type="protein sequence ID" value="MVZ62304.1"/>
    <property type="molecule type" value="Genomic_DNA"/>
</dbReference>
<dbReference type="RefSeq" id="WP_160369042.1">
    <property type="nucleotide sequence ID" value="NZ_WSQA01000006.1"/>
</dbReference>
<comment type="caution">
    <text evidence="4">The sequence shown here is derived from an EMBL/GenBank/DDBJ whole genome shotgun (WGS) entry which is preliminary data.</text>
</comment>
<evidence type="ECO:0000256" key="2">
    <source>
        <dbReference type="SAM" id="Phobius"/>
    </source>
</evidence>
<feature type="coiled-coil region" evidence="1">
    <location>
        <begin position="154"/>
        <end position="181"/>
    </location>
</feature>
<keyword evidence="2" id="KW-0812">Transmembrane</keyword>
<dbReference type="AlphaFoldDB" id="A0A6N8KZQ2"/>
<evidence type="ECO:0008006" key="6">
    <source>
        <dbReference type="Google" id="ProtNLM"/>
    </source>
</evidence>
<evidence type="ECO:0000313" key="4">
    <source>
        <dbReference type="EMBL" id="MVZ62304.1"/>
    </source>
</evidence>
<feature type="chain" id="PRO_5026850780" description="tRNA (Guanine-N1)-methyltransferase" evidence="3">
    <location>
        <begin position="20"/>
        <end position="195"/>
    </location>
</feature>
<keyword evidence="5" id="KW-1185">Reference proteome</keyword>
<name>A0A6N8KZQ2_9SPHI</name>
<accession>A0A6N8KZQ2</accession>
<dbReference type="OrthoDB" id="981213at2"/>
<protein>
    <recommendedName>
        <fullName evidence="6">tRNA (Guanine-N1)-methyltransferase</fullName>
    </recommendedName>
</protein>
<proteinExistence type="predicted"/>
<organism evidence="4 5">
    <name type="scientific">Sphingobacterium humi</name>
    <dbReference type="NCBI Taxonomy" id="1796905"/>
    <lineage>
        <taxon>Bacteria</taxon>
        <taxon>Pseudomonadati</taxon>
        <taxon>Bacteroidota</taxon>
        <taxon>Sphingobacteriia</taxon>
        <taxon>Sphingobacteriales</taxon>
        <taxon>Sphingobacteriaceae</taxon>
        <taxon>Sphingobacterium</taxon>
    </lineage>
</organism>
<keyword evidence="1" id="KW-0175">Coiled coil</keyword>
<feature type="transmembrane region" description="Helical" evidence="2">
    <location>
        <begin position="128"/>
        <end position="147"/>
    </location>
</feature>
<keyword evidence="3" id="KW-0732">Signal</keyword>
<feature type="signal peptide" evidence="3">
    <location>
        <begin position="1"/>
        <end position="19"/>
    </location>
</feature>
<evidence type="ECO:0000256" key="1">
    <source>
        <dbReference type="SAM" id="Coils"/>
    </source>
</evidence>
<dbReference type="Proteomes" id="UP000435036">
    <property type="component" value="Unassembled WGS sequence"/>
</dbReference>
<gene>
    <name evidence="4" type="ORF">GQF63_09750</name>
</gene>
<feature type="coiled-coil region" evidence="1">
    <location>
        <begin position="61"/>
        <end position="109"/>
    </location>
</feature>
<keyword evidence="2" id="KW-1133">Transmembrane helix</keyword>
<sequence>MRVLIYSIFLLCLIPTAQGQMLQQKLKTSSLDSQFVYLNLYSKSQSADFKIIRRANLETIRHNVRDSLSTYRKKIAELSNNASSSAGNIKGLQDSVQSLSSQLEQEQQKTDSISFLGINFAKGSYHTLVWVIIIVLAAAFAGTLFAFRKAKVDTVDSKNTVDELQEELQTLRKKSMEREQHLKRQLLDEQLKRNS</sequence>